<evidence type="ECO:0000256" key="7">
    <source>
        <dbReference type="PROSITE-ProRule" id="PRU01091"/>
    </source>
</evidence>
<evidence type="ECO:0000256" key="5">
    <source>
        <dbReference type="ARBA" id="ARBA00041201"/>
    </source>
</evidence>
<dbReference type="AlphaFoldDB" id="A0A8A4TN71"/>
<dbReference type="InterPro" id="IPR011006">
    <property type="entry name" value="CheY-like_superfamily"/>
</dbReference>
<dbReference type="GO" id="GO:0000156">
    <property type="term" value="F:phosphorelay response regulator activity"/>
    <property type="evidence" value="ECO:0007669"/>
    <property type="project" value="TreeGrafter"/>
</dbReference>
<dbReference type="Gene3D" id="1.10.10.10">
    <property type="entry name" value="Winged helix-like DNA-binding domain superfamily/Winged helix DNA-binding domain"/>
    <property type="match status" value="1"/>
</dbReference>
<dbReference type="Gene3D" id="6.10.250.690">
    <property type="match status" value="1"/>
</dbReference>
<feature type="domain" description="Response regulatory" evidence="9">
    <location>
        <begin position="5"/>
        <end position="145"/>
    </location>
</feature>
<dbReference type="GO" id="GO:0006355">
    <property type="term" value="P:regulation of DNA-templated transcription"/>
    <property type="evidence" value="ECO:0007669"/>
    <property type="project" value="InterPro"/>
</dbReference>
<dbReference type="KEGG" id="scor:J3U87_34140"/>
<dbReference type="Proteomes" id="UP000663929">
    <property type="component" value="Chromosome"/>
</dbReference>
<evidence type="ECO:0000256" key="8">
    <source>
        <dbReference type="SAM" id="MobiDB-lite"/>
    </source>
</evidence>
<evidence type="ECO:0000256" key="1">
    <source>
        <dbReference type="ARBA" id="ARBA00022553"/>
    </source>
</evidence>
<name>A0A8A4TN71_SULCO</name>
<dbReference type="PROSITE" id="PS51755">
    <property type="entry name" value="OMPR_PHOB"/>
    <property type="match status" value="1"/>
</dbReference>
<proteinExistence type="predicted"/>
<feature type="region of interest" description="Disordered" evidence="8">
    <location>
        <begin position="71"/>
        <end position="94"/>
    </location>
</feature>
<dbReference type="GO" id="GO:0000976">
    <property type="term" value="F:transcription cis-regulatory region binding"/>
    <property type="evidence" value="ECO:0007669"/>
    <property type="project" value="TreeGrafter"/>
</dbReference>
<evidence type="ECO:0000313" key="11">
    <source>
        <dbReference type="EMBL" id="QTD50654.1"/>
    </source>
</evidence>
<dbReference type="GO" id="GO:0005829">
    <property type="term" value="C:cytosol"/>
    <property type="evidence" value="ECO:0007669"/>
    <property type="project" value="TreeGrafter"/>
</dbReference>
<reference evidence="11" key="1">
    <citation type="submission" date="2021-03" db="EMBL/GenBank/DDBJ databases">
        <title>Acanthopleuribacteraceae sp. M133.</title>
        <authorList>
            <person name="Wang G."/>
        </authorList>
    </citation>
    <scope>NUCLEOTIDE SEQUENCE</scope>
    <source>
        <strain evidence="11">M133</strain>
    </source>
</reference>
<feature type="modified residue" description="4-aspartylphosphate" evidence="6">
    <location>
        <position position="54"/>
    </location>
</feature>
<dbReference type="SMART" id="SM00448">
    <property type="entry name" value="REC"/>
    <property type="match status" value="1"/>
</dbReference>
<dbReference type="SMART" id="SM00862">
    <property type="entry name" value="Trans_reg_C"/>
    <property type="match status" value="1"/>
</dbReference>
<keyword evidence="1 6" id="KW-0597">Phosphoprotein</keyword>
<keyword evidence="12" id="KW-1185">Reference proteome</keyword>
<evidence type="ECO:0000313" key="12">
    <source>
        <dbReference type="Proteomes" id="UP000663929"/>
    </source>
</evidence>
<dbReference type="PROSITE" id="PS50110">
    <property type="entry name" value="RESPONSE_REGULATORY"/>
    <property type="match status" value="1"/>
</dbReference>
<dbReference type="Pfam" id="PF00072">
    <property type="entry name" value="Response_reg"/>
    <property type="match status" value="2"/>
</dbReference>
<dbReference type="InterPro" id="IPR039420">
    <property type="entry name" value="WalR-like"/>
</dbReference>
<dbReference type="CDD" id="cd00383">
    <property type="entry name" value="trans_reg_C"/>
    <property type="match status" value="1"/>
</dbReference>
<dbReference type="GO" id="GO:0032993">
    <property type="term" value="C:protein-DNA complex"/>
    <property type="evidence" value="ECO:0007669"/>
    <property type="project" value="TreeGrafter"/>
</dbReference>
<evidence type="ECO:0000256" key="3">
    <source>
        <dbReference type="ARBA" id="ARBA00023125"/>
    </source>
</evidence>
<keyword evidence="4" id="KW-0804">Transcription</keyword>
<evidence type="ECO:0000259" key="10">
    <source>
        <dbReference type="PROSITE" id="PS51755"/>
    </source>
</evidence>
<dbReference type="Gene3D" id="3.40.50.2300">
    <property type="match status" value="1"/>
</dbReference>
<dbReference type="PANTHER" id="PTHR48111">
    <property type="entry name" value="REGULATOR OF RPOS"/>
    <property type="match status" value="1"/>
</dbReference>
<organism evidence="11 12">
    <name type="scientific">Sulfidibacter corallicola</name>
    <dbReference type="NCBI Taxonomy" id="2818388"/>
    <lineage>
        <taxon>Bacteria</taxon>
        <taxon>Pseudomonadati</taxon>
        <taxon>Acidobacteriota</taxon>
        <taxon>Holophagae</taxon>
        <taxon>Acanthopleuribacterales</taxon>
        <taxon>Acanthopleuribacteraceae</taxon>
        <taxon>Sulfidibacter</taxon>
    </lineage>
</organism>
<dbReference type="InterPro" id="IPR001789">
    <property type="entry name" value="Sig_transdc_resp-reg_receiver"/>
</dbReference>
<evidence type="ECO:0000259" key="9">
    <source>
        <dbReference type="PROSITE" id="PS50110"/>
    </source>
</evidence>
<dbReference type="Pfam" id="PF00486">
    <property type="entry name" value="Trans_reg_C"/>
    <property type="match status" value="1"/>
</dbReference>
<evidence type="ECO:0000256" key="6">
    <source>
        <dbReference type="PROSITE-ProRule" id="PRU00169"/>
    </source>
</evidence>
<feature type="DNA-binding region" description="OmpR/PhoB-type" evidence="7">
    <location>
        <begin position="154"/>
        <end position="254"/>
    </location>
</feature>
<evidence type="ECO:0000256" key="2">
    <source>
        <dbReference type="ARBA" id="ARBA00023015"/>
    </source>
</evidence>
<feature type="domain" description="OmpR/PhoB-type" evidence="10">
    <location>
        <begin position="154"/>
        <end position="254"/>
    </location>
</feature>
<dbReference type="InterPro" id="IPR036388">
    <property type="entry name" value="WH-like_DNA-bd_sf"/>
</dbReference>
<protein>
    <recommendedName>
        <fullName evidence="5">Sensory transduction protein RegX3</fullName>
    </recommendedName>
</protein>
<dbReference type="EMBL" id="CP071793">
    <property type="protein sequence ID" value="QTD50654.1"/>
    <property type="molecule type" value="Genomic_DNA"/>
</dbReference>
<sequence>MRRPRILIVEDEIKTAHTMRLYFNHAGFDATIVRDGRQALDLLDRIEYDLICLDLMLPGVDGHEICRRVRGNPGGNTETSADHPLASLGTPNKAESRANAGTPIIMVTARTQEGERIDGLDLGADDYVSKPFSPRELVARVRAVLRRAGTRASNKVMIHGPLRLDPAARQVTIDGRPVPLTPTELDLLTLFLEAGPQRVLARENLIDALFGVDHHGTPRTVDVHIKNLRAKIEPDRRHPTFILTVFGMGYKLGEPLG</sequence>
<dbReference type="RefSeq" id="WP_237380531.1">
    <property type="nucleotide sequence ID" value="NZ_CP071793.1"/>
</dbReference>
<keyword evidence="3 7" id="KW-0238">DNA-binding</keyword>
<dbReference type="InterPro" id="IPR001867">
    <property type="entry name" value="OmpR/PhoB-type_DNA-bd"/>
</dbReference>
<dbReference type="SUPFAM" id="SSF52172">
    <property type="entry name" value="CheY-like"/>
    <property type="match status" value="1"/>
</dbReference>
<dbReference type="PANTHER" id="PTHR48111:SF72">
    <property type="entry name" value="SENSORY TRANSDUCTION PROTEIN REGX3"/>
    <property type="match status" value="1"/>
</dbReference>
<keyword evidence="2" id="KW-0805">Transcription regulation</keyword>
<gene>
    <name evidence="11" type="ORF">J3U87_34140</name>
</gene>
<accession>A0A8A4TN71</accession>
<evidence type="ECO:0000256" key="4">
    <source>
        <dbReference type="ARBA" id="ARBA00023163"/>
    </source>
</evidence>